<dbReference type="PROSITE" id="PS00107">
    <property type="entry name" value="PROTEIN_KINASE_ATP"/>
    <property type="match status" value="1"/>
</dbReference>
<proteinExistence type="predicted"/>
<dbReference type="GO" id="GO:0000407">
    <property type="term" value="C:phagophore assembly site"/>
    <property type="evidence" value="ECO:0007669"/>
    <property type="project" value="TreeGrafter"/>
</dbReference>
<dbReference type="EMBL" id="CAMPGE010022422">
    <property type="protein sequence ID" value="CAI2380462.1"/>
    <property type="molecule type" value="Genomic_DNA"/>
</dbReference>
<sequence length="700" mass="80547">MGIEDICFEQSDGTSLPFTSIYQFVRYLGSGSFGDVYEVVRISSGLRMALKIVDKDCSDFNKIVLLRHEAKILEECDHPNIVQFYYLDEYVNYLVMAIELCELGSVKQYMHSLPDKAKVDDLIASKITKGILHGLEYLHERNTFHRDLKPDNVLLSGNAQSPIAKICDFGLAKKLDPGMDGLVSELCGTLLYKAPEQLLGKFYSKAVDIWATGFIMFEMLNRQRPIEQSSRMKDTEYIALFNYNNGQDIFTIPSDFEKTIACDFFKRACNFHQGKRYRAIRALKHPWITRNKNDKIPKSFYEEMIRDYELEELFKTTQNVLFSVSVLSKLPSPDPDYVKKLQAAVNGTETPTEELSQKYSTSTLTESDMTKVSSNDHNKTRQRNFRISLKKTKAKRAKTGLRKSIRGSGITKKSVRIKKSKPRHPVTREKASRVKLMDNPTQILNLNPASLHSVEGLRKRSTEVSTTIKSQTRIPRVTSFKINERVNKLEVNLYRSFERATKGDKSILPDIESKKILKSPRNKNPKNQSLIRRERAMNEHLTMNDSITKSSLCQHMVHSSLKKAKKISKIRKGKMMKSNDSFIEYADEEVHTITKSPKKYLSKKRNKEHGIINFYRKTTKASYKTKKVKNLYQNTPLKPGDLGNLKIGDNKISLFKYIKENDLFRSAFKFKGEKESRNLKVIKYAKSAKKSHLGAFKEYL</sequence>
<evidence type="ECO:0000256" key="1">
    <source>
        <dbReference type="ARBA" id="ARBA00022679"/>
    </source>
</evidence>
<protein>
    <recommendedName>
        <fullName evidence="7">Protein kinase domain-containing protein</fullName>
    </recommendedName>
</protein>
<feature type="compositionally biased region" description="Basic residues" evidence="6">
    <location>
        <begin position="413"/>
        <end position="425"/>
    </location>
</feature>
<gene>
    <name evidence="8" type="ORF">ECRASSUSDP1_LOCUS21897</name>
</gene>
<keyword evidence="4 5" id="KW-0067">ATP-binding</keyword>
<dbReference type="GO" id="GO:0010506">
    <property type="term" value="P:regulation of autophagy"/>
    <property type="evidence" value="ECO:0007669"/>
    <property type="project" value="InterPro"/>
</dbReference>
<dbReference type="GO" id="GO:0000045">
    <property type="term" value="P:autophagosome assembly"/>
    <property type="evidence" value="ECO:0007669"/>
    <property type="project" value="TreeGrafter"/>
</dbReference>
<evidence type="ECO:0000259" key="7">
    <source>
        <dbReference type="PROSITE" id="PS50011"/>
    </source>
</evidence>
<feature type="region of interest" description="Disordered" evidence="6">
    <location>
        <begin position="408"/>
        <end position="430"/>
    </location>
</feature>
<dbReference type="InterPro" id="IPR011009">
    <property type="entry name" value="Kinase-like_dom_sf"/>
</dbReference>
<dbReference type="GO" id="GO:0005524">
    <property type="term" value="F:ATP binding"/>
    <property type="evidence" value="ECO:0007669"/>
    <property type="project" value="UniProtKB-UniRule"/>
</dbReference>
<feature type="domain" description="Protein kinase" evidence="7">
    <location>
        <begin position="22"/>
        <end position="288"/>
    </location>
</feature>
<comment type="caution">
    <text evidence="8">The sequence shown here is derived from an EMBL/GenBank/DDBJ whole genome shotgun (WGS) entry which is preliminary data.</text>
</comment>
<keyword evidence="3" id="KW-0418">Kinase</keyword>
<evidence type="ECO:0000313" key="9">
    <source>
        <dbReference type="Proteomes" id="UP001295684"/>
    </source>
</evidence>
<dbReference type="PANTHER" id="PTHR24348">
    <property type="entry name" value="SERINE/THREONINE-PROTEIN KINASE UNC-51-RELATED"/>
    <property type="match status" value="1"/>
</dbReference>
<dbReference type="Proteomes" id="UP001295684">
    <property type="component" value="Unassembled WGS sequence"/>
</dbReference>
<evidence type="ECO:0000256" key="5">
    <source>
        <dbReference type="PROSITE-ProRule" id="PRU10141"/>
    </source>
</evidence>
<organism evidence="8 9">
    <name type="scientific">Euplotes crassus</name>
    <dbReference type="NCBI Taxonomy" id="5936"/>
    <lineage>
        <taxon>Eukaryota</taxon>
        <taxon>Sar</taxon>
        <taxon>Alveolata</taxon>
        <taxon>Ciliophora</taxon>
        <taxon>Intramacronucleata</taxon>
        <taxon>Spirotrichea</taxon>
        <taxon>Hypotrichia</taxon>
        <taxon>Euplotida</taxon>
        <taxon>Euplotidae</taxon>
        <taxon>Moneuplotes</taxon>
    </lineage>
</organism>
<dbReference type="InterPro" id="IPR017441">
    <property type="entry name" value="Protein_kinase_ATP_BS"/>
</dbReference>
<evidence type="ECO:0000256" key="3">
    <source>
        <dbReference type="ARBA" id="ARBA00022777"/>
    </source>
</evidence>
<dbReference type="Gene3D" id="1.10.510.10">
    <property type="entry name" value="Transferase(Phosphotransferase) domain 1"/>
    <property type="match status" value="1"/>
</dbReference>
<name>A0AAD1XZ12_EUPCR</name>
<dbReference type="GO" id="GO:0005829">
    <property type="term" value="C:cytosol"/>
    <property type="evidence" value="ECO:0007669"/>
    <property type="project" value="TreeGrafter"/>
</dbReference>
<dbReference type="Pfam" id="PF00069">
    <property type="entry name" value="Pkinase"/>
    <property type="match status" value="1"/>
</dbReference>
<dbReference type="PANTHER" id="PTHR24348:SF22">
    <property type="entry name" value="NON-SPECIFIC SERINE_THREONINE PROTEIN KINASE"/>
    <property type="match status" value="1"/>
</dbReference>
<evidence type="ECO:0000256" key="6">
    <source>
        <dbReference type="SAM" id="MobiDB-lite"/>
    </source>
</evidence>
<dbReference type="InterPro" id="IPR000719">
    <property type="entry name" value="Prot_kinase_dom"/>
</dbReference>
<evidence type="ECO:0000313" key="8">
    <source>
        <dbReference type="EMBL" id="CAI2380462.1"/>
    </source>
</evidence>
<dbReference type="SMART" id="SM00220">
    <property type="entry name" value="S_TKc"/>
    <property type="match status" value="1"/>
</dbReference>
<evidence type="ECO:0000256" key="2">
    <source>
        <dbReference type="ARBA" id="ARBA00022741"/>
    </source>
</evidence>
<dbReference type="GO" id="GO:0004674">
    <property type="term" value="F:protein serine/threonine kinase activity"/>
    <property type="evidence" value="ECO:0007669"/>
    <property type="project" value="InterPro"/>
</dbReference>
<dbReference type="SUPFAM" id="SSF56112">
    <property type="entry name" value="Protein kinase-like (PK-like)"/>
    <property type="match status" value="1"/>
</dbReference>
<keyword evidence="9" id="KW-1185">Reference proteome</keyword>
<accession>A0AAD1XZ12</accession>
<evidence type="ECO:0000256" key="4">
    <source>
        <dbReference type="ARBA" id="ARBA00022840"/>
    </source>
</evidence>
<feature type="binding site" evidence="5">
    <location>
        <position position="51"/>
    </location>
    <ligand>
        <name>ATP</name>
        <dbReference type="ChEBI" id="CHEBI:30616"/>
    </ligand>
</feature>
<dbReference type="PROSITE" id="PS50011">
    <property type="entry name" value="PROTEIN_KINASE_DOM"/>
    <property type="match status" value="1"/>
</dbReference>
<dbReference type="GO" id="GO:0016020">
    <property type="term" value="C:membrane"/>
    <property type="evidence" value="ECO:0007669"/>
    <property type="project" value="TreeGrafter"/>
</dbReference>
<reference evidence="8" key="1">
    <citation type="submission" date="2023-07" db="EMBL/GenBank/DDBJ databases">
        <authorList>
            <consortium name="AG Swart"/>
            <person name="Singh M."/>
            <person name="Singh A."/>
            <person name="Seah K."/>
            <person name="Emmerich C."/>
        </authorList>
    </citation>
    <scope>NUCLEOTIDE SEQUENCE</scope>
    <source>
        <strain evidence="8">DP1</strain>
    </source>
</reference>
<keyword evidence="1" id="KW-0808">Transferase</keyword>
<dbReference type="InterPro" id="IPR045269">
    <property type="entry name" value="Atg1-like"/>
</dbReference>
<keyword evidence="2 5" id="KW-0547">Nucleotide-binding</keyword>
<dbReference type="GO" id="GO:0005776">
    <property type="term" value="C:autophagosome"/>
    <property type="evidence" value="ECO:0007669"/>
    <property type="project" value="TreeGrafter"/>
</dbReference>
<dbReference type="AlphaFoldDB" id="A0AAD1XZ12"/>